<dbReference type="GO" id="GO:0005975">
    <property type="term" value="P:carbohydrate metabolic process"/>
    <property type="evidence" value="ECO:0007669"/>
    <property type="project" value="InterPro"/>
</dbReference>
<dbReference type="RefSeq" id="WP_072861543.1">
    <property type="nucleotide sequence ID" value="NZ_FQUX01000002.1"/>
</dbReference>
<comment type="similarity">
    <text evidence="1">Belongs to the glycosyl hydrolase 20 family.</text>
</comment>
<dbReference type="EMBL" id="FQUX01000002">
    <property type="protein sequence ID" value="SHF14911.1"/>
    <property type="molecule type" value="Genomic_DNA"/>
</dbReference>
<accession>A0A1M4ZA50</accession>
<dbReference type="Proteomes" id="UP000184406">
    <property type="component" value="Unassembled WGS sequence"/>
</dbReference>
<dbReference type="Pfam" id="PF00728">
    <property type="entry name" value="Glyco_hydro_20"/>
    <property type="match status" value="1"/>
</dbReference>
<dbReference type="InterPro" id="IPR038901">
    <property type="entry name" value="HEXDC-like"/>
</dbReference>
<proteinExistence type="inferred from homology"/>
<keyword evidence="2 4" id="KW-0378">Hydrolase</keyword>
<evidence type="ECO:0000256" key="2">
    <source>
        <dbReference type="ARBA" id="ARBA00022801"/>
    </source>
</evidence>
<feature type="domain" description="Glycoside hydrolase family 20 catalytic" evidence="3">
    <location>
        <begin position="76"/>
        <end position="323"/>
    </location>
</feature>
<reference evidence="5" key="1">
    <citation type="submission" date="2016-11" db="EMBL/GenBank/DDBJ databases">
        <authorList>
            <person name="Varghese N."/>
            <person name="Submissions S."/>
        </authorList>
    </citation>
    <scope>NUCLEOTIDE SEQUENCE [LARGE SCALE GENOMIC DNA]</scope>
    <source>
        <strain evidence="5">DSM 17539</strain>
    </source>
</reference>
<dbReference type="Gene3D" id="3.20.20.80">
    <property type="entry name" value="Glycosidases"/>
    <property type="match status" value="1"/>
</dbReference>
<evidence type="ECO:0000313" key="5">
    <source>
        <dbReference type="Proteomes" id="UP000184406"/>
    </source>
</evidence>
<gene>
    <name evidence="4" type="ORF">SAMN03080594_102755</name>
</gene>
<dbReference type="PANTHER" id="PTHR21040:SF8">
    <property type="entry name" value="BCDNA.GH04120"/>
    <property type="match status" value="1"/>
</dbReference>
<dbReference type="AlphaFoldDB" id="A0A1M4ZA50"/>
<organism evidence="4 5">
    <name type="scientific">Arenibacter palladensis</name>
    <dbReference type="NCBI Taxonomy" id="237373"/>
    <lineage>
        <taxon>Bacteria</taxon>
        <taxon>Pseudomonadati</taxon>
        <taxon>Bacteroidota</taxon>
        <taxon>Flavobacteriia</taxon>
        <taxon>Flavobacteriales</taxon>
        <taxon>Flavobacteriaceae</taxon>
        <taxon>Arenibacter</taxon>
    </lineage>
</organism>
<dbReference type="SUPFAM" id="SSF51445">
    <property type="entry name" value="(Trans)glycosidases"/>
    <property type="match status" value="1"/>
</dbReference>
<evidence type="ECO:0000256" key="1">
    <source>
        <dbReference type="ARBA" id="ARBA00006285"/>
    </source>
</evidence>
<dbReference type="InterPro" id="IPR017853">
    <property type="entry name" value="GH"/>
</dbReference>
<protein>
    <submittedName>
        <fullName evidence="4">Glycosyl hydrolase family 20, catalytic domain</fullName>
    </submittedName>
</protein>
<name>A0A1M4ZA50_9FLAO</name>
<evidence type="ECO:0000259" key="3">
    <source>
        <dbReference type="Pfam" id="PF00728"/>
    </source>
</evidence>
<dbReference type="GO" id="GO:0004563">
    <property type="term" value="F:beta-N-acetylhexosaminidase activity"/>
    <property type="evidence" value="ECO:0007669"/>
    <property type="project" value="UniProtKB-ARBA"/>
</dbReference>
<dbReference type="PANTHER" id="PTHR21040">
    <property type="entry name" value="BCDNA.GH04120"/>
    <property type="match status" value="1"/>
</dbReference>
<keyword evidence="5" id="KW-1185">Reference proteome</keyword>
<dbReference type="OrthoDB" id="9810898at2"/>
<dbReference type="InterPro" id="IPR015883">
    <property type="entry name" value="Glyco_hydro_20_cat"/>
</dbReference>
<sequence>MRKLLFIFLYTSIYFGHAQDIFEVKGLCIAAPNADGVTEFVKFVDEELGPIGINTLVLRVDFNYAYESRPELRGNNPLSKEQIKELVAVAKKHHINLIPQVNLFGHQSWAEKTNKLLEVYPEFDETPHIKIPEKYEWPNADGLYCKSYCPLHPEVHNVVFDLVDEIISVFEAKAFHAGMDEVFYIADEKCPRCQGKDPAAIFADEVNKISRHLEINNKRLWIWGDRLIDASTSGIGMWEASMNNTARAIDLIDKSVVICDWHYEKALPTPALFALKGLDVVACPWKKPDVAKEQVNMMYKFKENATPEMKEHFLGMMHTVWSSASEFIKSYHTQKNKEINPVTQEACFRAMMAAIKDVERISKNVN</sequence>
<evidence type="ECO:0000313" key="4">
    <source>
        <dbReference type="EMBL" id="SHF14911.1"/>
    </source>
</evidence>